<evidence type="ECO:0000256" key="1">
    <source>
        <dbReference type="ARBA" id="ARBA00023015"/>
    </source>
</evidence>
<dbReference type="Gene3D" id="1.10.357.10">
    <property type="entry name" value="Tetracycline Repressor, domain 2"/>
    <property type="match status" value="1"/>
</dbReference>
<dbReference type="InterPro" id="IPR050109">
    <property type="entry name" value="HTH-type_TetR-like_transc_reg"/>
</dbReference>
<evidence type="ECO:0000259" key="5">
    <source>
        <dbReference type="PROSITE" id="PS50977"/>
    </source>
</evidence>
<dbReference type="InterPro" id="IPR036271">
    <property type="entry name" value="Tet_transcr_reg_TetR-rel_C_sf"/>
</dbReference>
<keyword evidence="1" id="KW-0805">Transcription regulation</keyword>
<name>A0AB39ME96_9ACTN</name>
<dbReference type="Pfam" id="PF00440">
    <property type="entry name" value="TetR_N"/>
    <property type="match status" value="1"/>
</dbReference>
<gene>
    <name evidence="6" type="ORF">AB5J58_25805</name>
</gene>
<sequence length="227" mass="24638">MAPPAARRRNPRGQGGQLRDEIVTAARELLIETGTDSAVTLRAIARKVGIAPPSIYAHFDTPDQIVEAVVTETRSLLVRQLEAARAEADGARERLLADCRAYLAFGAERPELYALLFSRPRPKGHSTTEERVDQAVRQLAPIVGETVASQLAPAEAFSILLRDVADAMHDGTSRAEDPFTTATALWAALHGLILLRARIPRFPWPPPGPLEDEIISRLAFPSGPTTA</sequence>
<protein>
    <submittedName>
        <fullName evidence="6">TetR/AcrR family transcriptional regulator</fullName>
    </submittedName>
</protein>
<dbReference type="PANTHER" id="PTHR30055:SF234">
    <property type="entry name" value="HTH-TYPE TRANSCRIPTIONAL REGULATOR BETI"/>
    <property type="match status" value="1"/>
</dbReference>
<dbReference type="GO" id="GO:0000976">
    <property type="term" value="F:transcription cis-regulatory region binding"/>
    <property type="evidence" value="ECO:0007669"/>
    <property type="project" value="TreeGrafter"/>
</dbReference>
<accession>A0AB39ME96</accession>
<evidence type="ECO:0000256" key="2">
    <source>
        <dbReference type="ARBA" id="ARBA00023125"/>
    </source>
</evidence>
<feature type="DNA-binding region" description="H-T-H motif" evidence="4">
    <location>
        <begin position="40"/>
        <end position="59"/>
    </location>
</feature>
<proteinExistence type="predicted"/>
<keyword evidence="2 4" id="KW-0238">DNA-binding</keyword>
<dbReference type="InterPro" id="IPR009057">
    <property type="entry name" value="Homeodomain-like_sf"/>
</dbReference>
<dbReference type="Pfam" id="PF13305">
    <property type="entry name" value="TetR_C_33"/>
    <property type="match status" value="1"/>
</dbReference>
<dbReference type="SUPFAM" id="SSF46689">
    <property type="entry name" value="Homeodomain-like"/>
    <property type="match status" value="1"/>
</dbReference>
<dbReference type="PANTHER" id="PTHR30055">
    <property type="entry name" value="HTH-TYPE TRANSCRIPTIONAL REGULATOR RUTR"/>
    <property type="match status" value="1"/>
</dbReference>
<evidence type="ECO:0000256" key="4">
    <source>
        <dbReference type="PROSITE-ProRule" id="PRU00335"/>
    </source>
</evidence>
<dbReference type="AlphaFoldDB" id="A0AB39ME96"/>
<evidence type="ECO:0000256" key="3">
    <source>
        <dbReference type="ARBA" id="ARBA00023163"/>
    </source>
</evidence>
<keyword evidence="3" id="KW-0804">Transcription</keyword>
<dbReference type="SUPFAM" id="SSF48498">
    <property type="entry name" value="Tetracyclin repressor-like, C-terminal domain"/>
    <property type="match status" value="1"/>
</dbReference>
<dbReference type="InterPro" id="IPR001647">
    <property type="entry name" value="HTH_TetR"/>
</dbReference>
<organism evidence="6">
    <name type="scientific">Streptomyces sp. R08</name>
    <dbReference type="NCBI Taxonomy" id="3238624"/>
    <lineage>
        <taxon>Bacteria</taxon>
        <taxon>Bacillati</taxon>
        <taxon>Actinomycetota</taxon>
        <taxon>Actinomycetes</taxon>
        <taxon>Kitasatosporales</taxon>
        <taxon>Streptomycetaceae</taxon>
        <taxon>Streptomyces</taxon>
    </lineage>
</organism>
<dbReference type="RefSeq" id="WP_369189277.1">
    <property type="nucleotide sequence ID" value="NZ_CP163431.1"/>
</dbReference>
<dbReference type="EMBL" id="CP163431">
    <property type="protein sequence ID" value="XDQ03357.1"/>
    <property type="molecule type" value="Genomic_DNA"/>
</dbReference>
<reference evidence="6" key="1">
    <citation type="submission" date="2024-07" db="EMBL/GenBank/DDBJ databases">
        <authorList>
            <person name="Yu S.T."/>
        </authorList>
    </citation>
    <scope>NUCLEOTIDE SEQUENCE</scope>
    <source>
        <strain evidence="6">R08</strain>
    </source>
</reference>
<evidence type="ECO:0000313" key="6">
    <source>
        <dbReference type="EMBL" id="XDQ03357.1"/>
    </source>
</evidence>
<dbReference type="PROSITE" id="PS50977">
    <property type="entry name" value="HTH_TETR_2"/>
    <property type="match status" value="1"/>
</dbReference>
<dbReference type="GO" id="GO:0003700">
    <property type="term" value="F:DNA-binding transcription factor activity"/>
    <property type="evidence" value="ECO:0007669"/>
    <property type="project" value="TreeGrafter"/>
</dbReference>
<feature type="domain" description="HTH tetR-type" evidence="5">
    <location>
        <begin position="16"/>
        <end position="77"/>
    </location>
</feature>
<dbReference type="InterPro" id="IPR025996">
    <property type="entry name" value="MT1864/Rv1816-like_C"/>
</dbReference>